<dbReference type="SUPFAM" id="SSF55136">
    <property type="entry name" value="Probable bacterial effector-binding domain"/>
    <property type="match status" value="1"/>
</dbReference>
<evidence type="ECO:0000313" key="2">
    <source>
        <dbReference type="EMBL" id="PCC40978.1"/>
    </source>
</evidence>
<dbReference type="Proteomes" id="UP000218598">
    <property type="component" value="Unassembled WGS sequence"/>
</dbReference>
<dbReference type="AlphaFoldDB" id="A0A2A3YNY1"/>
<comment type="caution">
    <text evidence="2">The sequence shown here is derived from an EMBL/GenBank/DDBJ whole genome shotgun (WGS) entry which is preliminary data.</text>
</comment>
<gene>
    <name evidence="2" type="ORF">CIK66_00810</name>
</gene>
<evidence type="ECO:0000259" key="1">
    <source>
        <dbReference type="SMART" id="SM00871"/>
    </source>
</evidence>
<dbReference type="InterPro" id="IPR010499">
    <property type="entry name" value="AraC_E-bd"/>
</dbReference>
<sequence>MTALPPPYDAQEPITECKVSMAPEIPTAVVSQRDFPMYEMPALMDGVFSHLITALEEVGIHPSGPAFSLHHRAPVSTADLEVGFPVDTPLTETLELPSGYEVVPSVLPGGRIAWRSHIGGYGGLAESWGAFTEEVGESEEQMTYPFWEFYVTPPMPDINPATLRTDLFSLLEPREV</sequence>
<name>A0A2A3YNY1_9MICO</name>
<dbReference type="EMBL" id="NRGR01000003">
    <property type="protein sequence ID" value="PCC40978.1"/>
    <property type="molecule type" value="Genomic_DNA"/>
</dbReference>
<keyword evidence="3" id="KW-1185">Reference proteome</keyword>
<reference evidence="2 3" key="1">
    <citation type="journal article" date="2017" name="Elife">
        <title>Extensive horizontal gene transfer in cheese-associated bacteria.</title>
        <authorList>
            <person name="Bonham K.S."/>
            <person name="Wolfe B.E."/>
            <person name="Dutton R.J."/>
        </authorList>
    </citation>
    <scope>NUCLEOTIDE SEQUENCE [LARGE SCALE GENOMIC DNA]</scope>
    <source>
        <strain evidence="2 3">341_9</strain>
    </source>
</reference>
<dbReference type="OrthoDB" id="795001at2"/>
<feature type="domain" description="AraC effector-binding" evidence="1">
    <location>
        <begin position="15"/>
        <end position="172"/>
    </location>
</feature>
<dbReference type="RefSeq" id="WP_096166435.1">
    <property type="nucleotide sequence ID" value="NZ_BAAAIQ010000046.1"/>
</dbReference>
<dbReference type="Gene3D" id="3.20.80.10">
    <property type="entry name" value="Regulatory factor, effector binding domain"/>
    <property type="match status" value="1"/>
</dbReference>
<evidence type="ECO:0000313" key="3">
    <source>
        <dbReference type="Proteomes" id="UP000218598"/>
    </source>
</evidence>
<accession>A0A2A3YNY1</accession>
<dbReference type="SMART" id="SM00871">
    <property type="entry name" value="AraC_E_bind"/>
    <property type="match status" value="1"/>
</dbReference>
<organism evidence="2 3">
    <name type="scientific">Brachybacterium alimentarium</name>
    <dbReference type="NCBI Taxonomy" id="47845"/>
    <lineage>
        <taxon>Bacteria</taxon>
        <taxon>Bacillati</taxon>
        <taxon>Actinomycetota</taxon>
        <taxon>Actinomycetes</taxon>
        <taxon>Micrococcales</taxon>
        <taxon>Dermabacteraceae</taxon>
        <taxon>Brachybacterium</taxon>
    </lineage>
</organism>
<protein>
    <submittedName>
        <fullName evidence="2">Transcriptional regulator</fullName>
    </submittedName>
</protein>
<proteinExistence type="predicted"/>
<dbReference type="GeneID" id="95328589"/>
<dbReference type="InterPro" id="IPR011256">
    <property type="entry name" value="Reg_factor_effector_dom_sf"/>
</dbReference>